<dbReference type="GO" id="GO:0003824">
    <property type="term" value="F:catalytic activity"/>
    <property type="evidence" value="ECO:0007669"/>
    <property type="project" value="InterPro"/>
</dbReference>
<accession>A0A7W8U767</accession>
<dbReference type="GO" id="GO:0030151">
    <property type="term" value="F:molybdenum ion binding"/>
    <property type="evidence" value="ECO:0007669"/>
    <property type="project" value="InterPro"/>
</dbReference>
<dbReference type="AlphaFoldDB" id="A0A7W8U767"/>
<dbReference type="InterPro" id="IPR005302">
    <property type="entry name" value="MoCF_Sase_C"/>
</dbReference>
<keyword evidence="3" id="KW-1185">Reference proteome</keyword>
<evidence type="ECO:0000313" key="3">
    <source>
        <dbReference type="Proteomes" id="UP000585507"/>
    </source>
</evidence>
<feature type="domain" description="MOSC" evidence="1">
    <location>
        <begin position="26"/>
        <end position="160"/>
    </location>
</feature>
<dbReference type="Gene3D" id="2.40.33.20">
    <property type="entry name" value="PK beta-barrel domain-like"/>
    <property type="match status" value="1"/>
</dbReference>
<dbReference type="SUPFAM" id="SSF50800">
    <property type="entry name" value="PK beta-barrel domain-like"/>
    <property type="match status" value="1"/>
</dbReference>
<evidence type="ECO:0000313" key="2">
    <source>
        <dbReference type="EMBL" id="MBB5533439.1"/>
    </source>
</evidence>
<organism evidence="2 3">
    <name type="scientific">Rhizobium giardinii</name>
    <dbReference type="NCBI Taxonomy" id="56731"/>
    <lineage>
        <taxon>Bacteria</taxon>
        <taxon>Pseudomonadati</taxon>
        <taxon>Pseudomonadota</taxon>
        <taxon>Alphaproteobacteria</taxon>
        <taxon>Hyphomicrobiales</taxon>
        <taxon>Rhizobiaceae</taxon>
        <taxon>Rhizobium/Agrobacterium group</taxon>
        <taxon>Rhizobium</taxon>
    </lineage>
</organism>
<dbReference type="PROSITE" id="PS51340">
    <property type="entry name" value="MOSC"/>
    <property type="match status" value="1"/>
</dbReference>
<dbReference type="InterPro" id="IPR011037">
    <property type="entry name" value="Pyrv_Knase-like_insert_dom_sf"/>
</dbReference>
<dbReference type="PANTHER" id="PTHR30212">
    <property type="entry name" value="PROTEIN YIIM"/>
    <property type="match status" value="1"/>
</dbReference>
<reference evidence="2 3" key="1">
    <citation type="submission" date="2020-08" db="EMBL/GenBank/DDBJ databases">
        <title>Genomic Encyclopedia of Type Strains, Phase IV (KMG-V): Genome sequencing to study the core and pangenomes of soil and plant-associated prokaryotes.</title>
        <authorList>
            <person name="Whitman W."/>
        </authorList>
    </citation>
    <scope>NUCLEOTIDE SEQUENCE [LARGE SCALE GENOMIC DNA]</scope>
    <source>
        <strain evidence="2 3">SEMIA 4084</strain>
    </source>
</reference>
<dbReference type="InterPro" id="IPR052353">
    <property type="entry name" value="Benzoxazolinone_Detox_Enz"/>
</dbReference>
<dbReference type="Proteomes" id="UP000585507">
    <property type="component" value="Unassembled WGS sequence"/>
</dbReference>
<name>A0A7W8U767_9HYPH</name>
<proteinExistence type="predicted"/>
<dbReference type="Pfam" id="PF03473">
    <property type="entry name" value="MOSC"/>
    <property type="match status" value="1"/>
</dbReference>
<sequence>MKILAVCTGSAEILPGKSYRTGIFKHPVEAGVMVDREGLIGDRICNRKHHGGVDQAVYALGSIDLDWWSKELGRKLEPGTFGENLVIEGADSRRISVGDRFSTDRIELEVTSARIPCATLAARMEDPGFPKRFLAAGRPGFYCRVLKDGVVQAGDAVTLRAYSGLPVLMPELLETFGRTVSGKDRDRYLAAPIHHKLRAELSRA</sequence>
<dbReference type="EMBL" id="JACHBK010000001">
    <property type="protein sequence ID" value="MBB5533439.1"/>
    <property type="molecule type" value="Genomic_DNA"/>
</dbReference>
<gene>
    <name evidence="2" type="ORF">GGD55_000100</name>
</gene>
<comment type="caution">
    <text evidence="2">The sequence shown here is derived from an EMBL/GenBank/DDBJ whole genome shotgun (WGS) entry which is preliminary data.</text>
</comment>
<evidence type="ECO:0000259" key="1">
    <source>
        <dbReference type="PROSITE" id="PS51340"/>
    </source>
</evidence>
<dbReference type="PANTHER" id="PTHR30212:SF2">
    <property type="entry name" value="PROTEIN YIIM"/>
    <property type="match status" value="1"/>
</dbReference>
<protein>
    <submittedName>
        <fullName evidence="2">MOSC domain-containing protein YiiM</fullName>
    </submittedName>
</protein>
<dbReference type="GO" id="GO:0030170">
    <property type="term" value="F:pyridoxal phosphate binding"/>
    <property type="evidence" value="ECO:0007669"/>
    <property type="project" value="InterPro"/>
</dbReference>
<dbReference type="RefSeq" id="WP_018323705.1">
    <property type="nucleotide sequence ID" value="NZ_JACHBK010000001.1"/>
</dbReference>